<feature type="region of interest" description="Disordered" evidence="1">
    <location>
        <begin position="115"/>
        <end position="173"/>
    </location>
</feature>
<evidence type="ECO:0000313" key="2">
    <source>
        <dbReference type="Proteomes" id="UP000887563"/>
    </source>
</evidence>
<dbReference type="AlphaFoldDB" id="A0A914NB21"/>
<feature type="region of interest" description="Disordered" evidence="1">
    <location>
        <begin position="196"/>
        <end position="221"/>
    </location>
</feature>
<feature type="region of interest" description="Disordered" evidence="1">
    <location>
        <begin position="254"/>
        <end position="299"/>
    </location>
</feature>
<accession>A0A914NB21</accession>
<sequence length="350" mass="38637">FEKFFQVRDQTFKALSGFLEKLQKASDNPELIAEMEAQVKAGGKVGLLSGDKVPHWAGWAIKAISGKFYKSTTTPTPETTTIEQQNVREASSTKIENEKNISKIKKEATQNINKNSAAISDGWGDEDLSENEEEEENQNIKNIGKINKNTRNISNNEEDDWGNSSGGGTCAIDADSWESINDEESTLTSNIKSSLETKYATSKKPSPPIITKGTTTASSTGGKALKLGAVKMTHRQTQQQKDVDLLLFGEEEEYHQQQKIQKHHEQPKKPSITKSSITSSSNNSNYGDEDEFNLNSNFGEGGGGGGNFATTILARQKTFTIHSNTEKWKKNEVEKSKTTKIVDTTDWQSC</sequence>
<evidence type="ECO:0000313" key="3">
    <source>
        <dbReference type="WBParaSite" id="Minc3s05099g37590"/>
    </source>
</evidence>
<feature type="compositionally biased region" description="Low complexity" evidence="1">
    <location>
        <begin position="269"/>
        <end position="285"/>
    </location>
</feature>
<name>A0A914NB21_MELIC</name>
<reference evidence="3" key="1">
    <citation type="submission" date="2022-11" db="UniProtKB">
        <authorList>
            <consortium name="WormBaseParasite"/>
        </authorList>
    </citation>
    <scope>IDENTIFICATION</scope>
</reference>
<protein>
    <submittedName>
        <fullName evidence="3">Uncharacterized protein</fullName>
    </submittedName>
</protein>
<evidence type="ECO:0000256" key="1">
    <source>
        <dbReference type="SAM" id="MobiDB-lite"/>
    </source>
</evidence>
<organism evidence="2 3">
    <name type="scientific">Meloidogyne incognita</name>
    <name type="common">Southern root-knot nematode worm</name>
    <name type="synonym">Oxyuris incognita</name>
    <dbReference type="NCBI Taxonomy" id="6306"/>
    <lineage>
        <taxon>Eukaryota</taxon>
        <taxon>Metazoa</taxon>
        <taxon>Ecdysozoa</taxon>
        <taxon>Nematoda</taxon>
        <taxon>Chromadorea</taxon>
        <taxon>Rhabditida</taxon>
        <taxon>Tylenchina</taxon>
        <taxon>Tylenchomorpha</taxon>
        <taxon>Tylenchoidea</taxon>
        <taxon>Meloidogynidae</taxon>
        <taxon>Meloidogyninae</taxon>
        <taxon>Meloidogyne</taxon>
        <taxon>Meloidogyne incognita group</taxon>
    </lineage>
</organism>
<dbReference type="WBParaSite" id="Minc3s05099g37590">
    <property type="protein sequence ID" value="Minc3s05099g37590"/>
    <property type="gene ID" value="Minc3s05099g37590"/>
</dbReference>
<proteinExistence type="predicted"/>
<dbReference type="Proteomes" id="UP000887563">
    <property type="component" value="Unplaced"/>
</dbReference>
<feature type="compositionally biased region" description="Low complexity" evidence="1">
    <location>
        <begin position="211"/>
        <end position="221"/>
    </location>
</feature>
<keyword evidence="2" id="KW-1185">Reference proteome</keyword>
<feature type="compositionally biased region" description="Low complexity" evidence="1">
    <location>
        <begin position="139"/>
        <end position="149"/>
    </location>
</feature>
<feature type="compositionally biased region" description="Acidic residues" evidence="1">
    <location>
        <begin position="123"/>
        <end position="137"/>
    </location>
</feature>